<dbReference type="WBParaSite" id="EN70_552">
    <property type="protein sequence ID" value="EN70_552"/>
    <property type="gene ID" value="EN70_552"/>
</dbReference>
<dbReference type="GO" id="GO:0006400">
    <property type="term" value="P:tRNA modification"/>
    <property type="evidence" value="ECO:0007669"/>
    <property type="project" value="InterPro"/>
</dbReference>
<evidence type="ECO:0000313" key="1">
    <source>
        <dbReference type="Proteomes" id="UP000095285"/>
    </source>
</evidence>
<dbReference type="InterPro" id="IPR036511">
    <property type="entry name" value="TGT-like_sf"/>
</dbReference>
<dbReference type="AlphaFoldDB" id="A0A1I7VRM2"/>
<dbReference type="PANTHER" id="PTHR46064:SF1">
    <property type="entry name" value="QUEUINE TRNA-RIBOSYLTRANSFERASE ACCESSORY SUBUNIT 2"/>
    <property type="match status" value="1"/>
</dbReference>
<keyword evidence="1" id="KW-1185">Reference proteome</keyword>
<dbReference type="PANTHER" id="PTHR46064">
    <property type="entry name" value="QUEUINE TRNA-RIBOSYLTRANSFERASE ACCESSORY SUBUNIT 2"/>
    <property type="match status" value="1"/>
</dbReference>
<dbReference type="STRING" id="7209.A0A1I7VRM2"/>
<name>A0A1I7VRM2_LOALO</name>
<proteinExistence type="predicted"/>
<protein>
    <submittedName>
        <fullName evidence="2">Penicillin-binding protein</fullName>
    </submittedName>
</protein>
<dbReference type="Gene3D" id="3.20.20.105">
    <property type="entry name" value="Queuine tRNA-ribosyltransferase-like"/>
    <property type="match status" value="1"/>
</dbReference>
<accession>A0A1I7VRM2</accession>
<evidence type="ECO:0000313" key="2">
    <source>
        <dbReference type="WBParaSite" id="EN70_552"/>
    </source>
</evidence>
<dbReference type="Proteomes" id="UP000095285">
    <property type="component" value="Unassembled WGS sequence"/>
</dbReference>
<dbReference type="SUPFAM" id="SSF51713">
    <property type="entry name" value="tRNA-guanine transglycosylase"/>
    <property type="match status" value="1"/>
</dbReference>
<reference evidence="2" key="2">
    <citation type="submission" date="2016-11" db="UniProtKB">
        <authorList>
            <consortium name="WormBaseParasite"/>
        </authorList>
    </citation>
    <scope>IDENTIFICATION</scope>
</reference>
<dbReference type="InterPro" id="IPR050852">
    <property type="entry name" value="Queuine_tRNA-ribosyltrfase"/>
</dbReference>
<organism evidence="1 2">
    <name type="scientific">Loa loa</name>
    <name type="common">Eye worm</name>
    <name type="synonym">Filaria loa</name>
    <dbReference type="NCBI Taxonomy" id="7209"/>
    <lineage>
        <taxon>Eukaryota</taxon>
        <taxon>Metazoa</taxon>
        <taxon>Ecdysozoa</taxon>
        <taxon>Nematoda</taxon>
        <taxon>Chromadorea</taxon>
        <taxon>Rhabditida</taxon>
        <taxon>Spirurina</taxon>
        <taxon>Spiruromorpha</taxon>
        <taxon>Filarioidea</taxon>
        <taxon>Onchocercidae</taxon>
        <taxon>Loa</taxon>
    </lineage>
</organism>
<sequence>MVKFMVQRSTVNGRSGKIFRWGNVIVEHETPSYMVYTRAGHIPHLTWDVATAHLKHRQPPIYQLTLPSLFEALPVIEKSGNGIAQFVSMPEDAPTHLTLTDPLTERNMKFNNGGNIAIWTKGGRRNLY</sequence>
<reference evidence="1" key="1">
    <citation type="submission" date="2012-04" db="EMBL/GenBank/DDBJ databases">
        <title>The Genome Sequence of Loa loa.</title>
        <authorList>
            <consortium name="The Broad Institute Genome Sequencing Platform"/>
            <consortium name="Broad Institute Genome Sequencing Center for Infectious Disease"/>
            <person name="Nutman T.B."/>
            <person name="Fink D.L."/>
            <person name="Russ C."/>
            <person name="Young S."/>
            <person name="Zeng Q."/>
            <person name="Gargeya S."/>
            <person name="Alvarado L."/>
            <person name="Berlin A."/>
            <person name="Chapman S.B."/>
            <person name="Chen Z."/>
            <person name="Freedman E."/>
            <person name="Gellesch M."/>
            <person name="Goldberg J."/>
            <person name="Griggs A."/>
            <person name="Gujja S."/>
            <person name="Heilman E.R."/>
            <person name="Heiman D."/>
            <person name="Howarth C."/>
            <person name="Mehta T."/>
            <person name="Neiman D."/>
            <person name="Pearson M."/>
            <person name="Roberts A."/>
            <person name="Saif S."/>
            <person name="Shea T."/>
            <person name="Shenoy N."/>
            <person name="Sisk P."/>
            <person name="Stolte C."/>
            <person name="Sykes S."/>
            <person name="White J."/>
            <person name="Yandava C."/>
            <person name="Haas B."/>
            <person name="Henn M.R."/>
            <person name="Nusbaum C."/>
            <person name="Birren B."/>
        </authorList>
    </citation>
    <scope>NUCLEOTIDE SEQUENCE [LARGE SCALE GENOMIC DNA]</scope>
</reference>